<dbReference type="Pfam" id="PF16819">
    <property type="entry name" value="DUF5074"/>
    <property type="match status" value="1"/>
</dbReference>
<feature type="chain" id="PRO_5018140726" description="Cell surface protein" evidence="1">
    <location>
        <begin position="24"/>
        <end position="343"/>
    </location>
</feature>
<evidence type="ECO:0000313" key="2">
    <source>
        <dbReference type="EMBL" id="RPE00782.1"/>
    </source>
</evidence>
<dbReference type="PROSITE" id="PS51257">
    <property type="entry name" value="PROKAR_LIPOPROTEIN"/>
    <property type="match status" value="1"/>
</dbReference>
<evidence type="ECO:0000313" key="3">
    <source>
        <dbReference type="Proteomes" id="UP000270856"/>
    </source>
</evidence>
<dbReference type="RefSeq" id="WP_123895836.1">
    <property type="nucleotide sequence ID" value="NZ_RPFJ01000001.1"/>
</dbReference>
<dbReference type="InterPro" id="IPR051200">
    <property type="entry name" value="Host-pathogen_enzymatic-act"/>
</dbReference>
<dbReference type="InterPro" id="IPR011048">
    <property type="entry name" value="Haem_d1_sf"/>
</dbReference>
<feature type="signal peptide" evidence="1">
    <location>
        <begin position="1"/>
        <end position="23"/>
    </location>
</feature>
<accession>A0A3N4NWN4</accession>
<dbReference type="AlphaFoldDB" id="A0A3N4NWN4"/>
<dbReference type="Proteomes" id="UP000270856">
    <property type="component" value="Unassembled WGS sequence"/>
</dbReference>
<keyword evidence="1" id="KW-0732">Signal</keyword>
<dbReference type="PANTHER" id="PTHR47197">
    <property type="entry name" value="PROTEIN NIRF"/>
    <property type="match status" value="1"/>
</dbReference>
<sequence length="343" mass="38056">MIKQFIKLSTLCFVILLGFTSCDSDDQDPVMPKGDYENGYFVVNEGNFGTPNGSVTFIDDNLLQENNEIFQSVNSTTLGDVVQYITFEDDYGFIVVNNSNKIEVVNRYTFESVATITENLQLPRYAVVENGKLYVTNSGTNSVEVFDANTFAYINSIDIDKTVEEIVEENDLLYVMNASFGFGNEITVINTQSDTVVKTITVGDGLNSIEVEDDILYALHSAGITKVNTATNEVIGEVPFEDGLLMASKLEVDDNYIYFLSGSKIFKYNKDVTSLANTELVDTQVEDASWYIGYGFNVIDNKLFYTDVKGFSENSEVKVYDLNGDLLTTFNAGIGANGVYEND</sequence>
<comment type="caution">
    <text evidence="2">The sequence shown here is derived from an EMBL/GenBank/DDBJ whole genome shotgun (WGS) entry which is preliminary data.</text>
</comment>
<proteinExistence type="predicted"/>
<protein>
    <recommendedName>
        <fullName evidence="4">Cell surface protein</fullName>
    </recommendedName>
</protein>
<dbReference type="PANTHER" id="PTHR47197:SF3">
    <property type="entry name" value="DIHYDRO-HEME D1 DEHYDROGENASE"/>
    <property type="match status" value="1"/>
</dbReference>
<dbReference type="Gene3D" id="2.130.10.10">
    <property type="entry name" value="YVTN repeat-like/Quinoprotein amine dehydrogenase"/>
    <property type="match status" value="1"/>
</dbReference>
<dbReference type="OrthoDB" id="9773938at2"/>
<keyword evidence="3" id="KW-1185">Reference proteome</keyword>
<evidence type="ECO:0008006" key="4">
    <source>
        <dbReference type="Google" id="ProtNLM"/>
    </source>
</evidence>
<dbReference type="InterPro" id="IPR031815">
    <property type="entry name" value="DUF5074"/>
</dbReference>
<name>A0A3N4NWN4_9FLAO</name>
<reference evidence="2 3" key="1">
    <citation type="submission" date="2018-11" db="EMBL/GenBank/DDBJ databases">
        <title>Aureibaculum marinum gen. nov., sp. nov., a member of the family Flavobacteriaceae isolated from the Bohai Sea.</title>
        <authorList>
            <person name="Ji X."/>
        </authorList>
    </citation>
    <scope>NUCLEOTIDE SEQUENCE [LARGE SCALE GENOMIC DNA]</scope>
    <source>
        <strain evidence="2 3">BH-SD17</strain>
    </source>
</reference>
<dbReference type="SUPFAM" id="SSF51004">
    <property type="entry name" value="C-terminal (heme d1) domain of cytochrome cd1-nitrite reductase"/>
    <property type="match status" value="1"/>
</dbReference>
<organism evidence="2 3">
    <name type="scientific">Aureibaculum marinum</name>
    <dbReference type="NCBI Taxonomy" id="2487930"/>
    <lineage>
        <taxon>Bacteria</taxon>
        <taxon>Pseudomonadati</taxon>
        <taxon>Bacteroidota</taxon>
        <taxon>Flavobacteriia</taxon>
        <taxon>Flavobacteriales</taxon>
        <taxon>Flavobacteriaceae</taxon>
        <taxon>Aureibaculum</taxon>
    </lineage>
</organism>
<evidence type="ECO:0000256" key="1">
    <source>
        <dbReference type="SAM" id="SignalP"/>
    </source>
</evidence>
<dbReference type="EMBL" id="RPFJ01000001">
    <property type="protein sequence ID" value="RPE00782.1"/>
    <property type="molecule type" value="Genomic_DNA"/>
</dbReference>
<gene>
    <name evidence="2" type="ORF">EGM88_00065</name>
</gene>
<dbReference type="InterPro" id="IPR015943">
    <property type="entry name" value="WD40/YVTN_repeat-like_dom_sf"/>
</dbReference>